<gene>
    <name evidence="1" type="ORF">BT62DRAFT_552988</name>
</gene>
<proteinExistence type="predicted"/>
<reference evidence="1" key="1">
    <citation type="submission" date="2020-11" db="EMBL/GenBank/DDBJ databases">
        <title>Adaptations for nitrogen fixation in a non-lichenized fungal sporocarp promotes dispersal by wood-feeding termites.</title>
        <authorList>
            <consortium name="DOE Joint Genome Institute"/>
            <person name="Koch R.A."/>
            <person name="Yoon G."/>
            <person name="Arayal U."/>
            <person name="Lail K."/>
            <person name="Amirebrahimi M."/>
            <person name="Labutti K."/>
            <person name="Lipzen A."/>
            <person name="Riley R."/>
            <person name="Barry K."/>
            <person name="Henrissat B."/>
            <person name="Grigoriev I.V."/>
            <person name="Herr J.R."/>
            <person name="Aime M.C."/>
        </authorList>
    </citation>
    <scope>NUCLEOTIDE SEQUENCE</scope>
    <source>
        <strain evidence="1">MCA 3950</strain>
    </source>
</reference>
<dbReference type="AlphaFoldDB" id="A0A9P8AMX6"/>
<comment type="caution">
    <text evidence="1">The sequence shown here is derived from an EMBL/GenBank/DDBJ whole genome shotgun (WGS) entry which is preliminary data.</text>
</comment>
<keyword evidence="2" id="KW-1185">Reference proteome</keyword>
<evidence type="ECO:0000313" key="1">
    <source>
        <dbReference type="EMBL" id="KAG7441171.1"/>
    </source>
</evidence>
<dbReference type="RefSeq" id="XP_043034671.1">
    <property type="nucleotide sequence ID" value="XM_043181363.1"/>
</dbReference>
<dbReference type="EMBL" id="MU250563">
    <property type="protein sequence ID" value="KAG7441171.1"/>
    <property type="molecule type" value="Genomic_DNA"/>
</dbReference>
<organism evidence="1 2">
    <name type="scientific">Guyanagaster necrorhizus</name>
    <dbReference type="NCBI Taxonomy" id="856835"/>
    <lineage>
        <taxon>Eukaryota</taxon>
        <taxon>Fungi</taxon>
        <taxon>Dikarya</taxon>
        <taxon>Basidiomycota</taxon>
        <taxon>Agaricomycotina</taxon>
        <taxon>Agaricomycetes</taxon>
        <taxon>Agaricomycetidae</taxon>
        <taxon>Agaricales</taxon>
        <taxon>Marasmiineae</taxon>
        <taxon>Physalacriaceae</taxon>
        <taxon>Guyanagaster</taxon>
    </lineage>
</organism>
<name>A0A9P8AMX6_9AGAR</name>
<sequence length="153" mass="17121">MCTSTCYSYLFAVANDGPHGCPGRRQGPHGRPPTCSVSSSQTTPKFCGLFFPVLRCGVAYRILASLSLPLSEENNRQEKLLLEEPGPGRCKSVARKVELASKLVKDSKPVPRYSHSIYAFVCNTAWKFLFYQTSDELFRSRSRSSNYHAIIFC</sequence>
<evidence type="ECO:0000313" key="2">
    <source>
        <dbReference type="Proteomes" id="UP000812287"/>
    </source>
</evidence>
<protein>
    <submittedName>
        <fullName evidence="1">Uncharacterized protein</fullName>
    </submittedName>
</protein>
<dbReference type="GeneID" id="66103659"/>
<dbReference type="Proteomes" id="UP000812287">
    <property type="component" value="Unassembled WGS sequence"/>
</dbReference>
<accession>A0A9P8AMX6</accession>